<dbReference type="InterPro" id="IPR015414">
    <property type="entry name" value="TMEM64"/>
</dbReference>
<feature type="transmembrane region" description="Helical" evidence="6">
    <location>
        <begin position="6"/>
        <end position="30"/>
    </location>
</feature>
<organism evidence="8 9">
    <name type="scientific">Taxus chinensis</name>
    <name type="common">Chinese yew</name>
    <name type="synonym">Taxus wallichiana var. chinensis</name>
    <dbReference type="NCBI Taxonomy" id="29808"/>
    <lineage>
        <taxon>Eukaryota</taxon>
        <taxon>Viridiplantae</taxon>
        <taxon>Streptophyta</taxon>
        <taxon>Embryophyta</taxon>
        <taxon>Tracheophyta</taxon>
        <taxon>Spermatophyta</taxon>
        <taxon>Pinopsida</taxon>
        <taxon>Pinidae</taxon>
        <taxon>Conifers II</taxon>
        <taxon>Cupressales</taxon>
        <taxon>Taxaceae</taxon>
        <taxon>Taxus</taxon>
    </lineage>
</organism>
<dbReference type="Pfam" id="PF09335">
    <property type="entry name" value="VTT_dom"/>
    <property type="match status" value="1"/>
</dbReference>
<feature type="non-terminal residue" evidence="8">
    <location>
        <position position="101"/>
    </location>
</feature>
<evidence type="ECO:0000256" key="6">
    <source>
        <dbReference type="SAM" id="Phobius"/>
    </source>
</evidence>
<dbReference type="OMA" id="TFIVEKM"/>
<evidence type="ECO:0000256" key="3">
    <source>
        <dbReference type="ARBA" id="ARBA00022692"/>
    </source>
</evidence>
<evidence type="ECO:0000313" key="9">
    <source>
        <dbReference type="Proteomes" id="UP000824469"/>
    </source>
</evidence>
<gene>
    <name evidence="8" type="ORF">KI387_006271</name>
</gene>
<comment type="subcellular location">
    <subcellularLocation>
        <location evidence="1">Cell membrane</location>
        <topology evidence="1">Multi-pass membrane protein</topology>
    </subcellularLocation>
</comment>
<keyword evidence="5 6" id="KW-0472">Membrane</keyword>
<reference evidence="8 9" key="1">
    <citation type="journal article" date="2021" name="Nat. Plants">
        <title>The Taxus genome provides insights into paclitaxel biosynthesis.</title>
        <authorList>
            <person name="Xiong X."/>
            <person name="Gou J."/>
            <person name="Liao Q."/>
            <person name="Li Y."/>
            <person name="Zhou Q."/>
            <person name="Bi G."/>
            <person name="Li C."/>
            <person name="Du R."/>
            <person name="Wang X."/>
            <person name="Sun T."/>
            <person name="Guo L."/>
            <person name="Liang H."/>
            <person name="Lu P."/>
            <person name="Wu Y."/>
            <person name="Zhang Z."/>
            <person name="Ro D.K."/>
            <person name="Shang Y."/>
            <person name="Huang S."/>
            <person name="Yan J."/>
        </authorList>
    </citation>
    <scope>NUCLEOTIDE SEQUENCE [LARGE SCALE GENOMIC DNA]</scope>
    <source>
        <strain evidence="8">Ta-2019</strain>
    </source>
</reference>
<sequence>LGGGYLFGLPIGFIADSVGSIVGAITAFLIGKMVGRQYVMCLLKDYPKLQAIDTAIRRSGFKIVFLLRLAPLVPFNIVNYLLSVTPIGIQDYILASWMGMV</sequence>
<evidence type="ECO:0000256" key="2">
    <source>
        <dbReference type="ARBA" id="ARBA00022475"/>
    </source>
</evidence>
<dbReference type="PANTHER" id="PTHR12677:SF24">
    <property type="entry name" value="OS07G0655900 PROTEIN"/>
    <property type="match status" value="1"/>
</dbReference>
<feature type="domain" description="VTT" evidence="7">
    <location>
        <begin position="3"/>
        <end position="100"/>
    </location>
</feature>
<dbReference type="GO" id="GO:0005886">
    <property type="term" value="C:plasma membrane"/>
    <property type="evidence" value="ECO:0007669"/>
    <property type="project" value="UniProtKB-SubCell"/>
</dbReference>
<proteinExistence type="predicted"/>
<name>A0AA38GPX1_TAXCH</name>
<keyword evidence="4 6" id="KW-1133">Transmembrane helix</keyword>
<dbReference type="AlphaFoldDB" id="A0AA38GPX1"/>
<dbReference type="InterPro" id="IPR032816">
    <property type="entry name" value="VTT_dom"/>
</dbReference>
<accession>A0AA38GPX1</accession>
<protein>
    <recommendedName>
        <fullName evidence="7">VTT domain-containing protein</fullName>
    </recommendedName>
</protein>
<dbReference type="PANTHER" id="PTHR12677">
    <property type="entry name" value="GOLGI APPARATUS MEMBRANE PROTEIN TVP38-RELATED"/>
    <property type="match status" value="1"/>
</dbReference>
<evidence type="ECO:0000313" key="8">
    <source>
        <dbReference type="EMBL" id="KAH9326093.1"/>
    </source>
</evidence>
<feature type="non-terminal residue" evidence="8">
    <location>
        <position position="1"/>
    </location>
</feature>
<keyword evidence="3 6" id="KW-0812">Transmembrane</keyword>
<dbReference type="Proteomes" id="UP000824469">
    <property type="component" value="Unassembled WGS sequence"/>
</dbReference>
<evidence type="ECO:0000256" key="5">
    <source>
        <dbReference type="ARBA" id="ARBA00023136"/>
    </source>
</evidence>
<keyword evidence="2" id="KW-1003">Cell membrane</keyword>
<comment type="caution">
    <text evidence="8">The sequence shown here is derived from an EMBL/GenBank/DDBJ whole genome shotgun (WGS) entry which is preliminary data.</text>
</comment>
<keyword evidence="9" id="KW-1185">Reference proteome</keyword>
<evidence type="ECO:0000256" key="1">
    <source>
        <dbReference type="ARBA" id="ARBA00004651"/>
    </source>
</evidence>
<dbReference type="EMBL" id="JAHRHJ020000002">
    <property type="protein sequence ID" value="KAH9326093.1"/>
    <property type="molecule type" value="Genomic_DNA"/>
</dbReference>
<evidence type="ECO:0000256" key="4">
    <source>
        <dbReference type="ARBA" id="ARBA00022989"/>
    </source>
</evidence>
<evidence type="ECO:0000259" key="7">
    <source>
        <dbReference type="Pfam" id="PF09335"/>
    </source>
</evidence>